<dbReference type="InterPro" id="IPR011009">
    <property type="entry name" value="Kinase-like_dom_sf"/>
</dbReference>
<dbReference type="SUPFAM" id="SSF51197">
    <property type="entry name" value="Clavaminate synthase-like"/>
    <property type="match status" value="1"/>
</dbReference>
<keyword evidence="1" id="KW-0723">Serine/threonine-protein kinase</keyword>
<name>A0ABN9V4U0_9DINO</name>
<feature type="domain" description="JmjC" evidence="7">
    <location>
        <begin position="1"/>
        <end position="66"/>
    </location>
</feature>
<dbReference type="Gene3D" id="1.10.510.10">
    <property type="entry name" value="Transferase(Phosphotransferase) domain 1"/>
    <property type="match status" value="1"/>
</dbReference>
<dbReference type="Pfam" id="PF02373">
    <property type="entry name" value="JmjC"/>
    <property type="match status" value="1"/>
</dbReference>
<evidence type="ECO:0000259" key="6">
    <source>
        <dbReference type="PROSITE" id="PS50011"/>
    </source>
</evidence>
<evidence type="ECO:0000259" key="7">
    <source>
        <dbReference type="PROSITE" id="PS51184"/>
    </source>
</evidence>
<keyword evidence="9" id="KW-1185">Reference proteome</keyword>
<dbReference type="Proteomes" id="UP001189429">
    <property type="component" value="Unassembled WGS sequence"/>
</dbReference>
<gene>
    <name evidence="8" type="ORF">PCOR1329_LOCUS54689</name>
</gene>
<dbReference type="PROSITE" id="PS50011">
    <property type="entry name" value="PROTEIN_KINASE_DOM"/>
    <property type="match status" value="1"/>
</dbReference>
<proteinExistence type="predicted"/>
<evidence type="ECO:0000256" key="4">
    <source>
        <dbReference type="ARBA" id="ARBA00022777"/>
    </source>
</evidence>
<dbReference type="Gene3D" id="2.60.120.650">
    <property type="entry name" value="Cupin"/>
    <property type="match status" value="1"/>
</dbReference>
<organism evidence="8 9">
    <name type="scientific">Prorocentrum cordatum</name>
    <dbReference type="NCBI Taxonomy" id="2364126"/>
    <lineage>
        <taxon>Eukaryota</taxon>
        <taxon>Sar</taxon>
        <taxon>Alveolata</taxon>
        <taxon>Dinophyceae</taxon>
        <taxon>Prorocentrales</taxon>
        <taxon>Prorocentraceae</taxon>
        <taxon>Prorocentrum</taxon>
    </lineage>
</organism>
<dbReference type="SUPFAM" id="SSF56112">
    <property type="entry name" value="Protein kinase-like (PK-like)"/>
    <property type="match status" value="1"/>
</dbReference>
<dbReference type="InterPro" id="IPR050205">
    <property type="entry name" value="CDPK_Ser/Thr_kinases"/>
</dbReference>
<dbReference type="EMBL" id="CAUYUJ010016688">
    <property type="protein sequence ID" value="CAK0867845.1"/>
    <property type="molecule type" value="Genomic_DNA"/>
</dbReference>
<keyword evidence="5" id="KW-0067">ATP-binding</keyword>
<dbReference type="PANTHER" id="PTHR24349">
    <property type="entry name" value="SERINE/THREONINE-PROTEIN KINASE"/>
    <property type="match status" value="1"/>
</dbReference>
<evidence type="ECO:0008006" key="10">
    <source>
        <dbReference type="Google" id="ProtNLM"/>
    </source>
</evidence>
<accession>A0ABN9V4U0</accession>
<reference evidence="8" key="1">
    <citation type="submission" date="2023-10" db="EMBL/GenBank/DDBJ databases">
        <authorList>
            <person name="Chen Y."/>
            <person name="Shah S."/>
            <person name="Dougan E. K."/>
            <person name="Thang M."/>
            <person name="Chan C."/>
        </authorList>
    </citation>
    <scope>NUCLEOTIDE SEQUENCE [LARGE SCALE GENOMIC DNA]</scope>
</reference>
<evidence type="ECO:0000313" key="9">
    <source>
        <dbReference type="Proteomes" id="UP001189429"/>
    </source>
</evidence>
<evidence type="ECO:0000256" key="5">
    <source>
        <dbReference type="ARBA" id="ARBA00022840"/>
    </source>
</evidence>
<dbReference type="InterPro" id="IPR000719">
    <property type="entry name" value="Prot_kinase_dom"/>
</dbReference>
<keyword evidence="4" id="KW-0418">Kinase</keyword>
<protein>
    <recommendedName>
        <fullName evidence="10">Protein kinase domain-containing protein</fullName>
    </recommendedName>
</protein>
<keyword evidence="3" id="KW-0547">Nucleotide-binding</keyword>
<sequence length="228" mass="24839">MHLCYAAAASGAEGGLDFVQRPGETVYVPPGWWHNVVNLDFSVAVTANFVGEGNLAAAHADLRASRPRLAERWRGALAADGRTRRLASLLAEPGGMTDSPKLRAQGKRAIKQLPKHCFSQEERAFFLQEVQLLKELDHPHICKLHEVFEDSKALYLVMELCEGGELFDRIVEDELTGEGEMAAAPGAVSEDRLVPELLRRGAAVVHVGASGNPAAPPGMWADARRLRE</sequence>
<evidence type="ECO:0000256" key="2">
    <source>
        <dbReference type="ARBA" id="ARBA00022679"/>
    </source>
</evidence>
<dbReference type="Pfam" id="PF00069">
    <property type="entry name" value="Pkinase"/>
    <property type="match status" value="1"/>
</dbReference>
<comment type="caution">
    <text evidence="8">The sequence shown here is derived from an EMBL/GenBank/DDBJ whole genome shotgun (WGS) entry which is preliminary data.</text>
</comment>
<dbReference type="PROSITE" id="PS51184">
    <property type="entry name" value="JMJC"/>
    <property type="match status" value="1"/>
</dbReference>
<keyword evidence="2" id="KW-0808">Transferase</keyword>
<evidence type="ECO:0000313" key="8">
    <source>
        <dbReference type="EMBL" id="CAK0867845.1"/>
    </source>
</evidence>
<evidence type="ECO:0000256" key="1">
    <source>
        <dbReference type="ARBA" id="ARBA00022527"/>
    </source>
</evidence>
<evidence type="ECO:0000256" key="3">
    <source>
        <dbReference type="ARBA" id="ARBA00022741"/>
    </source>
</evidence>
<dbReference type="InterPro" id="IPR003347">
    <property type="entry name" value="JmjC_dom"/>
</dbReference>
<feature type="domain" description="Protein kinase" evidence="6">
    <location>
        <begin position="44"/>
        <end position="228"/>
    </location>
</feature>